<evidence type="ECO:0000256" key="1">
    <source>
        <dbReference type="ARBA" id="ARBA00004496"/>
    </source>
</evidence>
<evidence type="ECO:0000313" key="15">
    <source>
        <dbReference type="Proteomes" id="UP000176951"/>
    </source>
</evidence>
<dbReference type="EC" id="2.5.1.7" evidence="12"/>
<dbReference type="GO" id="GO:0005737">
    <property type="term" value="C:cytoplasm"/>
    <property type="evidence" value="ECO:0007669"/>
    <property type="project" value="UniProtKB-SubCell"/>
</dbReference>
<feature type="binding site" evidence="12">
    <location>
        <position position="308"/>
    </location>
    <ligand>
        <name>UDP-N-acetyl-alpha-D-glucosamine</name>
        <dbReference type="ChEBI" id="CHEBI:57705"/>
    </ligand>
</feature>
<dbReference type="InterPro" id="IPR001986">
    <property type="entry name" value="Enolpyruvate_Tfrase_dom"/>
</dbReference>
<dbReference type="GO" id="GO:0019277">
    <property type="term" value="P:UDP-N-acetylgalactosamine biosynthetic process"/>
    <property type="evidence" value="ECO:0007669"/>
    <property type="project" value="InterPro"/>
</dbReference>
<dbReference type="AlphaFoldDB" id="A0A1G2PSU7"/>
<evidence type="ECO:0000256" key="10">
    <source>
        <dbReference type="ARBA" id="ARBA00038367"/>
    </source>
</evidence>
<comment type="caution">
    <text evidence="14">The sequence shown here is derived from an EMBL/GenBank/DDBJ whole genome shotgun (WGS) entry which is preliminary data.</text>
</comment>
<feature type="active site" description="Proton donor" evidence="12">
    <location>
        <position position="118"/>
    </location>
</feature>
<comment type="similarity">
    <text evidence="10 12">Belongs to the EPSP synthase family. MurA subfamily.</text>
</comment>
<name>A0A1G2PSU7_9BACT</name>
<comment type="function">
    <text evidence="12">Cell wall formation. Adds enolpyruvyl to UDP-N-acetylglucosamine.</text>
</comment>
<keyword evidence="6 12" id="KW-0133">Cell shape</keyword>
<dbReference type="GO" id="GO:0051301">
    <property type="term" value="P:cell division"/>
    <property type="evidence" value="ECO:0007669"/>
    <property type="project" value="UniProtKB-KW"/>
</dbReference>
<dbReference type="SUPFAM" id="SSF55205">
    <property type="entry name" value="EPT/RTPC-like"/>
    <property type="match status" value="1"/>
</dbReference>
<keyword evidence="7 12" id="KW-0573">Peptidoglycan synthesis</keyword>
<feature type="domain" description="Enolpyruvate transferase" evidence="13">
    <location>
        <begin position="8"/>
        <end position="409"/>
    </location>
</feature>
<evidence type="ECO:0000256" key="12">
    <source>
        <dbReference type="HAMAP-Rule" id="MF_00111"/>
    </source>
</evidence>
<dbReference type="InterPro" id="IPR005750">
    <property type="entry name" value="UDP_GlcNAc_COvinyl_MurA"/>
</dbReference>
<evidence type="ECO:0000256" key="8">
    <source>
        <dbReference type="ARBA" id="ARBA00023306"/>
    </source>
</evidence>
<dbReference type="InterPro" id="IPR050068">
    <property type="entry name" value="MurA_subfamily"/>
</dbReference>
<keyword evidence="8 12" id="KW-0131">Cell cycle</keyword>
<evidence type="ECO:0000256" key="11">
    <source>
        <dbReference type="ARBA" id="ARBA00047527"/>
    </source>
</evidence>
<evidence type="ECO:0000256" key="9">
    <source>
        <dbReference type="ARBA" id="ARBA00023316"/>
    </source>
</evidence>
<evidence type="ECO:0000256" key="3">
    <source>
        <dbReference type="ARBA" id="ARBA00022490"/>
    </source>
</evidence>
<evidence type="ECO:0000259" key="13">
    <source>
        <dbReference type="Pfam" id="PF00275"/>
    </source>
</evidence>
<dbReference type="NCBIfam" id="TIGR01072">
    <property type="entry name" value="murA"/>
    <property type="match status" value="1"/>
</dbReference>
<keyword evidence="5 12" id="KW-0808">Transferase</keyword>
<dbReference type="Gene3D" id="3.65.10.10">
    <property type="entry name" value="Enolpyruvate transferase domain"/>
    <property type="match status" value="2"/>
</dbReference>
<dbReference type="InterPro" id="IPR036968">
    <property type="entry name" value="Enolpyruvate_Tfrase_sf"/>
</dbReference>
<dbReference type="Pfam" id="PF00275">
    <property type="entry name" value="EPSP_synthase"/>
    <property type="match status" value="1"/>
</dbReference>
<dbReference type="GO" id="GO:0009252">
    <property type="term" value="P:peptidoglycan biosynthetic process"/>
    <property type="evidence" value="ECO:0007669"/>
    <property type="project" value="UniProtKB-UniRule"/>
</dbReference>
<dbReference type="PANTHER" id="PTHR43783">
    <property type="entry name" value="UDP-N-ACETYLGLUCOSAMINE 1-CARBOXYVINYLTRANSFERASE"/>
    <property type="match status" value="1"/>
</dbReference>
<dbReference type="Proteomes" id="UP000176951">
    <property type="component" value="Unassembled WGS sequence"/>
</dbReference>
<evidence type="ECO:0000256" key="7">
    <source>
        <dbReference type="ARBA" id="ARBA00022984"/>
    </source>
</evidence>
<keyword evidence="9 12" id="KW-0961">Cell wall biogenesis/degradation</keyword>
<dbReference type="GO" id="GO:0008760">
    <property type="term" value="F:UDP-N-acetylglucosamine 1-carboxyvinyltransferase activity"/>
    <property type="evidence" value="ECO:0007669"/>
    <property type="project" value="UniProtKB-UniRule"/>
</dbReference>
<protein>
    <recommendedName>
        <fullName evidence="12">UDP-N-acetylglucosamine 1-carboxyvinyltransferase</fullName>
        <ecNumber evidence="12">2.5.1.7</ecNumber>
    </recommendedName>
    <alternativeName>
        <fullName evidence="12">Enoylpyruvate transferase</fullName>
    </alternativeName>
    <alternativeName>
        <fullName evidence="12">UDP-N-acetylglucosamine enolpyruvyl transferase</fullName>
        <shortName evidence="12">EPT</shortName>
    </alternativeName>
</protein>
<evidence type="ECO:0000313" key="14">
    <source>
        <dbReference type="EMBL" id="OHA51395.1"/>
    </source>
</evidence>
<dbReference type="UniPathway" id="UPA00219"/>
<dbReference type="InterPro" id="IPR013792">
    <property type="entry name" value="RNA3'P_cycl/enolpyr_Trfase_a/b"/>
</dbReference>
<feature type="binding site" evidence="12">
    <location>
        <begin position="23"/>
        <end position="24"/>
    </location>
    <ligand>
        <name>phosphoenolpyruvate</name>
        <dbReference type="ChEBI" id="CHEBI:58702"/>
    </ligand>
</feature>
<dbReference type="CDD" id="cd01555">
    <property type="entry name" value="UdpNAET"/>
    <property type="match status" value="1"/>
</dbReference>
<comment type="pathway">
    <text evidence="2 12">Cell wall biogenesis; peptidoglycan biosynthesis.</text>
</comment>
<proteinExistence type="inferred from homology"/>
<gene>
    <name evidence="12" type="primary">murA</name>
    <name evidence="14" type="ORF">A3A97_00930</name>
</gene>
<keyword evidence="3 12" id="KW-0963">Cytoplasm</keyword>
<dbReference type="GO" id="GO:0071555">
    <property type="term" value="P:cell wall organization"/>
    <property type="evidence" value="ECO:0007669"/>
    <property type="project" value="UniProtKB-KW"/>
</dbReference>
<comment type="subcellular location">
    <subcellularLocation>
        <location evidence="1 12">Cytoplasm</location>
    </subcellularLocation>
</comment>
<evidence type="ECO:0000256" key="4">
    <source>
        <dbReference type="ARBA" id="ARBA00022618"/>
    </source>
</evidence>
<sequence>MAGRFIIKGGKPLNGDISVWGSKNSATKLIAACLLTAETCYIENVPKIADVLTMIKILEELGAEVKWTSERSLEITAANIDPSKLNKELVGHLRSSIVLLGPLFARFGEVKSTYPGGDRIGARPITTHLNVFRAFGAEITEESDGITIKKVKEPGNTKIVLRELSVTATENALMAASGNLEETKIHIAAAEPSVQDLISFLRSMGVQISGEGTHTLVVRGKKDLGGGRLKVSPDYLDAATFVIAAVATKGNVRIYDAQPEHLLLVFEKLKEMGANISIENEVIEIHPTSAPLRALNIQAMVYPGIPTDLQSIFGVLATQNIGTTLIHDPLFEGRFRYIEELNRMGANAFVIDPHRALINGPTALIGVPINSLDIRSGAALVIAGLVANGETLINDTYQVDRGYERMDERLKSLGADIERIKE</sequence>
<comment type="catalytic activity">
    <reaction evidence="11 12">
        <text>phosphoenolpyruvate + UDP-N-acetyl-alpha-D-glucosamine = UDP-N-acetyl-3-O-(1-carboxyvinyl)-alpha-D-glucosamine + phosphate</text>
        <dbReference type="Rhea" id="RHEA:18681"/>
        <dbReference type="ChEBI" id="CHEBI:43474"/>
        <dbReference type="ChEBI" id="CHEBI:57705"/>
        <dbReference type="ChEBI" id="CHEBI:58702"/>
        <dbReference type="ChEBI" id="CHEBI:68483"/>
        <dbReference type="EC" id="2.5.1.7"/>
    </reaction>
</comment>
<accession>A0A1G2PSU7</accession>
<dbReference type="HAMAP" id="MF_00111">
    <property type="entry name" value="MurA"/>
    <property type="match status" value="1"/>
</dbReference>
<dbReference type="GO" id="GO:0008360">
    <property type="term" value="P:regulation of cell shape"/>
    <property type="evidence" value="ECO:0007669"/>
    <property type="project" value="UniProtKB-KW"/>
</dbReference>
<feature type="binding site" evidence="12">
    <location>
        <position position="94"/>
    </location>
    <ligand>
        <name>UDP-N-acetyl-alpha-D-glucosamine</name>
        <dbReference type="ChEBI" id="CHEBI:57705"/>
    </ligand>
</feature>
<organism evidence="14 15">
    <name type="scientific">Candidatus Terrybacteria bacterium RIFCSPLOWO2_01_FULL_40_23</name>
    <dbReference type="NCBI Taxonomy" id="1802366"/>
    <lineage>
        <taxon>Bacteria</taxon>
        <taxon>Candidatus Terryibacteriota</taxon>
    </lineage>
</organism>
<dbReference type="PANTHER" id="PTHR43783:SF1">
    <property type="entry name" value="UDP-N-ACETYLGLUCOSAMINE 1-CARBOXYVINYLTRANSFERASE"/>
    <property type="match status" value="1"/>
</dbReference>
<dbReference type="EMBL" id="MHSW01000023">
    <property type="protein sequence ID" value="OHA51395.1"/>
    <property type="molecule type" value="Genomic_DNA"/>
</dbReference>
<dbReference type="NCBIfam" id="NF006873">
    <property type="entry name" value="PRK09369.1"/>
    <property type="match status" value="1"/>
</dbReference>
<evidence type="ECO:0000256" key="2">
    <source>
        <dbReference type="ARBA" id="ARBA00004752"/>
    </source>
</evidence>
<evidence type="ECO:0000256" key="5">
    <source>
        <dbReference type="ARBA" id="ARBA00022679"/>
    </source>
</evidence>
<keyword evidence="4 12" id="KW-0132">Cell division</keyword>
<feature type="binding site" evidence="12">
    <location>
        <position position="330"/>
    </location>
    <ligand>
        <name>UDP-N-acetyl-alpha-D-glucosamine</name>
        <dbReference type="ChEBI" id="CHEBI:57705"/>
    </ligand>
</feature>
<evidence type="ECO:0000256" key="6">
    <source>
        <dbReference type="ARBA" id="ARBA00022960"/>
    </source>
</evidence>
<comment type="caution">
    <text evidence="12">Lacks conserved residue(s) required for the propagation of feature annotation.</text>
</comment>
<reference evidence="14 15" key="1">
    <citation type="journal article" date="2016" name="Nat. Commun.">
        <title>Thousands of microbial genomes shed light on interconnected biogeochemical processes in an aquifer system.</title>
        <authorList>
            <person name="Anantharaman K."/>
            <person name="Brown C.T."/>
            <person name="Hug L.A."/>
            <person name="Sharon I."/>
            <person name="Castelle C.J."/>
            <person name="Probst A.J."/>
            <person name="Thomas B.C."/>
            <person name="Singh A."/>
            <person name="Wilkins M.J."/>
            <person name="Karaoz U."/>
            <person name="Brodie E.L."/>
            <person name="Williams K.H."/>
            <person name="Hubbard S.S."/>
            <person name="Banfield J.F."/>
        </authorList>
    </citation>
    <scope>NUCLEOTIDE SEQUENCE [LARGE SCALE GENOMIC DNA]</scope>
</reference>